<dbReference type="InterPro" id="IPR009087">
    <property type="entry name" value="RabGGT_asu_insert-domain"/>
</dbReference>
<dbReference type="Gene3D" id="2.60.40.1130">
    <property type="entry name" value="Rab geranylgeranyltransferase alpha-subunit, insert domain"/>
    <property type="match status" value="1"/>
</dbReference>
<dbReference type="SUPFAM" id="SSF48439">
    <property type="entry name" value="Protein prenylyltransferase"/>
    <property type="match status" value="1"/>
</dbReference>
<dbReference type="SUPFAM" id="SSF52075">
    <property type="entry name" value="Outer arm dynein light chain 1"/>
    <property type="match status" value="1"/>
</dbReference>
<dbReference type="GO" id="GO:0008270">
    <property type="term" value="F:zinc ion binding"/>
    <property type="evidence" value="ECO:0007669"/>
    <property type="project" value="InterPro"/>
</dbReference>
<sequence>MEDGAVSVTFSRAVGTPPQLTLQNRPLTPWSSAERRGRPSCTWLCPLPADLATPLAEQEPIRAAWCHGSAHGEVMLSPKGEKEAWWAEPVVPQELFWPEVGGAERAVLEELLGACRELLELEPHSRGCLLTLLLLLAAIDPLGHEEEMRRCLQALKEADPLRIGFVADMASRAELALALLREGAEPEELHLSGKGLTSLPLLERLGCVTLLDLGGNALQGLPQTLGALRRLQVLDVSCNQIATLQGVPPLPRLRELRLDGNPISHAPALAALAACPRLSVLRLAETPLAATPDASARLAELLPRVTVVLS</sequence>
<evidence type="ECO:0000256" key="1">
    <source>
        <dbReference type="ARBA" id="ARBA00022614"/>
    </source>
</evidence>
<dbReference type="InterPro" id="IPR003591">
    <property type="entry name" value="Leu-rich_rpt_typical-subtyp"/>
</dbReference>
<dbReference type="Gene3D" id="1.25.40.120">
    <property type="entry name" value="Protein prenylyltransferase"/>
    <property type="match status" value="1"/>
</dbReference>
<dbReference type="Pfam" id="PF13855">
    <property type="entry name" value="LRR_8"/>
    <property type="match status" value="1"/>
</dbReference>
<dbReference type="Gene3D" id="3.80.10.10">
    <property type="entry name" value="Ribonuclease Inhibitor"/>
    <property type="match status" value="1"/>
</dbReference>
<evidence type="ECO:0000313" key="5">
    <source>
        <dbReference type="Ensembl" id="ENSPSTP00000007522.1"/>
    </source>
</evidence>
<keyword evidence="6" id="KW-1185">Reference proteome</keyword>
<proteinExistence type="predicted"/>
<dbReference type="PROSITE" id="PS51450">
    <property type="entry name" value="LRR"/>
    <property type="match status" value="2"/>
</dbReference>
<dbReference type="SUPFAM" id="SSF49594">
    <property type="entry name" value="Rab geranylgeranyltransferase alpha-subunit, insert domain"/>
    <property type="match status" value="1"/>
</dbReference>
<dbReference type="InterPro" id="IPR036254">
    <property type="entry name" value="RabGGT_asu_insert-dom_sf"/>
</dbReference>
<dbReference type="PANTHER" id="PTHR18849:SF0">
    <property type="entry name" value="CILIA- AND FLAGELLA-ASSOCIATED PROTEIN 410-RELATED"/>
    <property type="match status" value="1"/>
</dbReference>
<organism evidence="5 6">
    <name type="scientific">Pavo cristatus</name>
    <name type="common">Indian peafowl</name>
    <name type="synonym">Blue peafowl</name>
    <dbReference type="NCBI Taxonomy" id="9049"/>
    <lineage>
        <taxon>Eukaryota</taxon>
        <taxon>Metazoa</taxon>
        <taxon>Chordata</taxon>
        <taxon>Craniata</taxon>
        <taxon>Vertebrata</taxon>
        <taxon>Euteleostomi</taxon>
        <taxon>Archelosauria</taxon>
        <taxon>Archosauria</taxon>
        <taxon>Dinosauria</taxon>
        <taxon>Saurischia</taxon>
        <taxon>Theropoda</taxon>
        <taxon>Coelurosauria</taxon>
        <taxon>Aves</taxon>
        <taxon>Neognathae</taxon>
        <taxon>Galloanserae</taxon>
        <taxon>Galliformes</taxon>
        <taxon>Phasianidae</taxon>
        <taxon>Phasianinae</taxon>
        <taxon>Pavo</taxon>
    </lineage>
</organism>
<evidence type="ECO:0000256" key="2">
    <source>
        <dbReference type="ARBA" id="ARBA00022737"/>
    </source>
</evidence>
<feature type="region of interest" description="Disordered" evidence="3">
    <location>
        <begin position="17"/>
        <end position="38"/>
    </location>
</feature>
<dbReference type="Pfam" id="PF07711">
    <property type="entry name" value="RabGGT_insert"/>
    <property type="match status" value="1"/>
</dbReference>
<reference evidence="5" key="2">
    <citation type="submission" date="2025-09" db="UniProtKB">
        <authorList>
            <consortium name="Ensembl"/>
        </authorList>
    </citation>
    <scope>IDENTIFICATION</scope>
</reference>
<dbReference type="InterPro" id="IPR001611">
    <property type="entry name" value="Leu-rich_rpt"/>
</dbReference>
<keyword evidence="1" id="KW-0433">Leucine-rich repeat</keyword>
<dbReference type="Proteomes" id="UP000694428">
    <property type="component" value="Unplaced"/>
</dbReference>
<evidence type="ECO:0000313" key="6">
    <source>
        <dbReference type="Proteomes" id="UP000694428"/>
    </source>
</evidence>
<accession>A0A8C9L7E8</accession>
<dbReference type="AlphaFoldDB" id="A0A8C9L7E8"/>
<dbReference type="Ensembl" id="ENSPSTT00000007889.1">
    <property type="protein sequence ID" value="ENSPSTP00000007522.1"/>
    <property type="gene ID" value="ENSPSTG00000005317.1"/>
</dbReference>
<protein>
    <recommendedName>
        <fullName evidence="4">Rab geranylgeranyltransferase alpha subunit insert-domain domain-containing protein</fullName>
    </recommendedName>
</protein>
<reference evidence="5" key="1">
    <citation type="submission" date="2025-08" db="UniProtKB">
        <authorList>
            <consortium name="Ensembl"/>
        </authorList>
    </citation>
    <scope>IDENTIFICATION</scope>
</reference>
<evidence type="ECO:0000256" key="3">
    <source>
        <dbReference type="SAM" id="MobiDB-lite"/>
    </source>
</evidence>
<dbReference type="SMART" id="SM00369">
    <property type="entry name" value="LRR_TYP"/>
    <property type="match status" value="2"/>
</dbReference>
<dbReference type="PANTHER" id="PTHR18849">
    <property type="entry name" value="LEUCINE RICH REPEAT PROTEIN"/>
    <property type="match status" value="1"/>
</dbReference>
<feature type="domain" description="Rab geranylgeranyltransferase alpha subunit insert-domain" evidence="4">
    <location>
        <begin position="2"/>
        <end position="86"/>
    </location>
</feature>
<keyword evidence="2" id="KW-0677">Repeat</keyword>
<dbReference type="InterPro" id="IPR032675">
    <property type="entry name" value="LRR_dom_sf"/>
</dbReference>
<evidence type="ECO:0000259" key="4">
    <source>
        <dbReference type="Pfam" id="PF07711"/>
    </source>
</evidence>
<dbReference type="GO" id="GO:0004663">
    <property type="term" value="F:Rab geranylgeranyltransferase activity"/>
    <property type="evidence" value="ECO:0007669"/>
    <property type="project" value="InterPro"/>
</dbReference>
<feature type="compositionally biased region" description="Polar residues" evidence="3">
    <location>
        <begin position="18"/>
        <end position="31"/>
    </location>
</feature>
<name>A0A8C9L7E8_PAVCR</name>